<dbReference type="SUPFAM" id="SSF51735">
    <property type="entry name" value="NAD(P)-binding Rossmann-fold domains"/>
    <property type="match status" value="1"/>
</dbReference>
<evidence type="ECO:0000256" key="2">
    <source>
        <dbReference type="ARBA" id="ARBA00023445"/>
    </source>
</evidence>
<evidence type="ECO:0000256" key="1">
    <source>
        <dbReference type="ARBA" id="ARBA00023002"/>
    </source>
</evidence>
<dbReference type="InterPro" id="IPR001509">
    <property type="entry name" value="Epimerase_deHydtase"/>
</dbReference>
<protein>
    <submittedName>
        <fullName evidence="4">D-lactaldehyde dehydrogenase</fullName>
    </submittedName>
</protein>
<comment type="similarity">
    <text evidence="2">Belongs to the NAD(P)-dependent epimerase/dehydratase family. Dihydroflavonol-4-reductase subfamily.</text>
</comment>
<reference evidence="4 5" key="1">
    <citation type="journal article" date="2012" name="Eukaryot. Cell">
        <title>Draft genome sequence of CBS 2479, the standard type strain of Trichosporon asahii.</title>
        <authorList>
            <person name="Yang R.Y."/>
            <person name="Li H.T."/>
            <person name="Zhu H."/>
            <person name="Zhou G.P."/>
            <person name="Wang M."/>
            <person name="Wang L."/>
        </authorList>
    </citation>
    <scope>NUCLEOTIDE SEQUENCE [LARGE SCALE GENOMIC DNA]</scope>
    <source>
        <strain evidence="5">ATCC 90039 / CBS 2479 / JCM 2466 / KCTC 7840 / NCYC 2677 / UAMH 7654</strain>
    </source>
</reference>
<accession>J6ENS3</accession>
<proteinExistence type="inferred from homology"/>
<evidence type="ECO:0000313" key="4">
    <source>
        <dbReference type="EMBL" id="EJT46024.1"/>
    </source>
</evidence>
<dbReference type="PANTHER" id="PTHR10366">
    <property type="entry name" value="NAD DEPENDENT EPIMERASE/DEHYDRATASE"/>
    <property type="match status" value="1"/>
</dbReference>
<dbReference type="OrthoDB" id="2735536at2759"/>
<feature type="domain" description="NAD-dependent epimerase/dehydratase" evidence="3">
    <location>
        <begin position="9"/>
        <end position="260"/>
    </location>
</feature>
<dbReference type="HOGENOM" id="CLU_007383_9_2_1"/>
<dbReference type="RefSeq" id="XP_014177658.1">
    <property type="nucleotide sequence ID" value="XM_014322183.1"/>
</dbReference>
<dbReference type="InterPro" id="IPR050425">
    <property type="entry name" value="NAD(P)_dehydrat-like"/>
</dbReference>
<dbReference type="Gene3D" id="3.40.50.720">
    <property type="entry name" value="NAD(P)-binding Rossmann-like Domain"/>
    <property type="match status" value="1"/>
</dbReference>
<dbReference type="Pfam" id="PF01370">
    <property type="entry name" value="Epimerase"/>
    <property type="match status" value="1"/>
</dbReference>
<keyword evidence="1" id="KW-0560">Oxidoreductase</keyword>
<evidence type="ECO:0000259" key="3">
    <source>
        <dbReference type="Pfam" id="PF01370"/>
    </source>
</evidence>
<dbReference type="VEuPathDB" id="FungiDB:A1Q1_05506"/>
<comment type="caution">
    <text evidence="4">The sequence shown here is derived from an EMBL/GenBank/DDBJ whole genome shotgun (WGS) entry which is preliminary data.</text>
</comment>
<dbReference type="EMBL" id="ALBS01000310">
    <property type="protein sequence ID" value="EJT46024.1"/>
    <property type="molecule type" value="Genomic_DNA"/>
</dbReference>
<name>J6ENS3_TRIAS</name>
<dbReference type="InterPro" id="IPR036291">
    <property type="entry name" value="NAD(P)-bd_dom_sf"/>
</dbReference>
<sequence length="333" mass="35964">MPAINSGTILVTGASGFLGTYIVQELLKRGFKVRAVVRDDKKGEYMQKNWPGTEYVIVKDMNAPGAYDHVVDGIAGIIHVASPLDVSNTGHPDEVIGPAVVGVENLLKAVEGSKTLKRFVQIGSIAAIAGLPDGTPKTYTEETWNDAAVDECYKLGAPAPGPLKYIASKNKAERAFWKWFETKRSFDAVAILPGMILGPPKEYGSDKAIGGTNSWVAAFAGKDNFGTDFEFWSTVDVRDVADATVSALSVPEAAGERFIIAAAPLFGNEVAAIAEEYFPSAPTKANKDPAFQKQQKDRATVFDGSKATRILGTQYRPKEESIRDLFEVVKSRQ</sequence>
<dbReference type="GeneID" id="25989018"/>
<dbReference type="Proteomes" id="UP000002748">
    <property type="component" value="Unassembled WGS sequence"/>
</dbReference>
<dbReference type="PANTHER" id="PTHR10366:SF562">
    <property type="entry name" value="ALDEHYDE REDUCTASE II (AFU_ORTHOLOGUE AFUA_1G11360)"/>
    <property type="match status" value="1"/>
</dbReference>
<gene>
    <name evidence="4" type="ORF">A1Q1_05506</name>
</gene>
<dbReference type="AlphaFoldDB" id="J6ENS3"/>
<dbReference type="GO" id="GO:0016616">
    <property type="term" value="F:oxidoreductase activity, acting on the CH-OH group of donors, NAD or NADP as acceptor"/>
    <property type="evidence" value="ECO:0007669"/>
    <property type="project" value="TreeGrafter"/>
</dbReference>
<dbReference type="KEGG" id="tasa:A1Q1_05506"/>
<organism evidence="4 5">
    <name type="scientific">Trichosporon asahii var. asahii (strain ATCC 90039 / CBS 2479 / JCM 2466 / KCTC 7840 / NBRC 103889/ NCYC 2677 / UAMH 7654)</name>
    <name type="common">Yeast</name>
    <dbReference type="NCBI Taxonomy" id="1186058"/>
    <lineage>
        <taxon>Eukaryota</taxon>
        <taxon>Fungi</taxon>
        <taxon>Dikarya</taxon>
        <taxon>Basidiomycota</taxon>
        <taxon>Agaricomycotina</taxon>
        <taxon>Tremellomycetes</taxon>
        <taxon>Trichosporonales</taxon>
        <taxon>Trichosporonaceae</taxon>
        <taxon>Trichosporon</taxon>
    </lineage>
</organism>
<evidence type="ECO:0000313" key="5">
    <source>
        <dbReference type="Proteomes" id="UP000002748"/>
    </source>
</evidence>